<protein>
    <recommendedName>
        <fullName evidence="2">Zinc/iron-chelating domain-containing protein</fullName>
    </recommendedName>
</protein>
<evidence type="ECO:0008006" key="2">
    <source>
        <dbReference type="Google" id="ProtNLM"/>
    </source>
</evidence>
<gene>
    <name evidence="1" type="ORF">ENJ51_04655</name>
</gene>
<accession>A0A7V2SZ33</accession>
<dbReference type="Pfam" id="PF03692">
    <property type="entry name" value="CxxCxxCC"/>
    <property type="match status" value="1"/>
</dbReference>
<comment type="caution">
    <text evidence="1">The sequence shown here is derived from an EMBL/GenBank/DDBJ whole genome shotgun (WGS) entry which is preliminary data.</text>
</comment>
<dbReference type="EMBL" id="DRMS01000183">
    <property type="protein sequence ID" value="HFC92084.1"/>
    <property type="molecule type" value="Genomic_DNA"/>
</dbReference>
<evidence type="ECO:0000313" key="1">
    <source>
        <dbReference type="EMBL" id="HFC92084.1"/>
    </source>
</evidence>
<reference evidence="1" key="1">
    <citation type="journal article" date="2020" name="mSystems">
        <title>Genome- and Community-Level Interaction Insights into Carbon Utilization and Element Cycling Functions of Hydrothermarchaeota in Hydrothermal Sediment.</title>
        <authorList>
            <person name="Zhou Z."/>
            <person name="Liu Y."/>
            <person name="Xu W."/>
            <person name="Pan J."/>
            <person name="Luo Z.H."/>
            <person name="Li M."/>
        </authorList>
    </citation>
    <scope>NUCLEOTIDE SEQUENCE [LARGE SCALE GENOMIC DNA]</scope>
    <source>
        <strain evidence="1">HyVt-493</strain>
    </source>
</reference>
<dbReference type="AlphaFoldDB" id="A0A7V2SZ33"/>
<dbReference type="InterPro" id="IPR005358">
    <property type="entry name" value="Puta_zinc/iron-chelating_dom"/>
</dbReference>
<sequence length="87" mass="9861">MIPKLKRTLTALLPVDKNRKGECNGCGDCCKLPFRCAFLKELDDGTSRCAIYSVRPPNCRKFPRNKAQWEPVKENCSFSFSDSKKSS</sequence>
<organism evidence="1">
    <name type="scientific">Leucothrix mucor</name>
    <dbReference type="NCBI Taxonomy" id="45248"/>
    <lineage>
        <taxon>Bacteria</taxon>
        <taxon>Pseudomonadati</taxon>
        <taxon>Pseudomonadota</taxon>
        <taxon>Gammaproteobacteria</taxon>
        <taxon>Thiotrichales</taxon>
        <taxon>Thiotrichaceae</taxon>
        <taxon>Leucothrix</taxon>
    </lineage>
</organism>
<proteinExistence type="predicted"/>
<dbReference type="Proteomes" id="UP000885750">
    <property type="component" value="Unassembled WGS sequence"/>
</dbReference>
<name>A0A7V2SZ33_LEUMU</name>